<sequence>MDDNLEHNSNISSLVSIISLYVAGATLVCLLFITLDVHAGFRNRKRRLPCCLSSLNSATLAVLAVATKLPVDLTSSMPSALDQLSKLTGTTFICIYMGFLVPSPRVTTVSEWLSNMISLSIFVITILLWFNADDIDFQKNSPAYHIKSYITGSQGSLLQRLENIYFTRSNPSIFRRDEELRRDFRLWMVNVDYCCKPSHLCPCWLFWHNHQISLNGYTS</sequence>
<feature type="transmembrane region" description="Helical" evidence="1">
    <location>
        <begin position="12"/>
        <end position="35"/>
    </location>
</feature>
<feature type="transmembrane region" description="Helical" evidence="1">
    <location>
        <begin position="113"/>
        <end position="132"/>
    </location>
</feature>
<protein>
    <submittedName>
        <fullName evidence="2">Uncharacterized protein</fullName>
    </submittedName>
</protein>
<evidence type="ECO:0000313" key="3">
    <source>
        <dbReference type="Proteomes" id="UP001417504"/>
    </source>
</evidence>
<keyword evidence="3" id="KW-1185">Reference proteome</keyword>
<dbReference type="PANTHER" id="PTHR35307:SF3">
    <property type="entry name" value="DUF4220 DOMAIN-CONTAINING PROTEIN"/>
    <property type="match status" value="1"/>
</dbReference>
<keyword evidence="1" id="KW-0472">Membrane</keyword>
<organism evidence="2 3">
    <name type="scientific">Stephania japonica</name>
    <dbReference type="NCBI Taxonomy" id="461633"/>
    <lineage>
        <taxon>Eukaryota</taxon>
        <taxon>Viridiplantae</taxon>
        <taxon>Streptophyta</taxon>
        <taxon>Embryophyta</taxon>
        <taxon>Tracheophyta</taxon>
        <taxon>Spermatophyta</taxon>
        <taxon>Magnoliopsida</taxon>
        <taxon>Ranunculales</taxon>
        <taxon>Menispermaceae</taxon>
        <taxon>Menispermoideae</taxon>
        <taxon>Cissampelideae</taxon>
        <taxon>Stephania</taxon>
    </lineage>
</organism>
<gene>
    <name evidence="2" type="ORF">Sjap_020553</name>
</gene>
<evidence type="ECO:0000313" key="2">
    <source>
        <dbReference type="EMBL" id="KAK9103299.1"/>
    </source>
</evidence>
<name>A0AAP0F9U8_9MAGN</name>
<keyword evidence="1" id="KW-1133">Transmembrane helix</keyword>
<comment type="caution">
    <text evidence="2">The sequence shown here is derived from an EMBL/GenBank/DDBJ whole genome shotgun (WGS) entry which is preliminary data.</text>
</comment>
<dbReference type="PANTHER" id="PTHR35307">
    <property type="entry name" value="PROTEIN, PUTATIVE-RELATED"/>
    <property type="match status" value="1"/>
</dbReference>
<evidence type="ECO:0000256" key="1">
    <source>
        <dbReference type="SAM" id="Phobius"/>
    </source>
</evidence>
<keyword evidence="1" id="KW-0812">Transmembrane</keyword>
<feature type="transmembrane region" description="Helical" evidence="1">
    <location>
        <begin position="47"/>
        <end position="71"/>
    </location>
</feature>
<dbReference type="AlphaFoldDB" id="A0AAP0F9U8"/>
<dbReference type="Proteomes" id="UP001417504">
    <property type="component" value="Unassembled WGS sequence"/>
</dbReference>
<proteinExistence type="predicted"/>
<reference evidence="2 3" key="1">
    <citation type="submission" date="2024-01" db="EMBL/GenBank/DDBJ databases">
        <title>Genome assemblies of Stephania.</title>
        <authorList>
            <person name="Yang L."/>
        </authorList>
    </citation>
    <scope>NUCLEOTIDE SEQUENCE [LARGE SCALE GENOMIC DNA]</scope>
    <source>
        <strain evidence="2">QJT</strain>
        <tissue evidence="2">Leaf</tissue>
    </source>
</reference>
<accession>A0AAP0F9U8</accession>
<dbReference type="EMBL" id="JBBNAE010000008">
    <property type="protein sequence ID" value="KAK9103299.1"/>
    <property type="molecule type" value="Genomic_DNA"/>
</dbReference>